<name>A0ACC3AUQ5_9EURO</name>
<protein>
    <submittedName>
        <fullName evidence="1">Uncharacterized protein</fullName>
    </submittedName>
</protein>
<keyword evidence="2" id="KW-1185">Reference proteome</keyword>
<reference evidence="1 2" key="1">
    <citation type="journal article" date="2023" name="ACS Omega">
        <title>Identification of the Neoaspergillic Acid Biosynthesis Gene Cluster by Establishing an In Vitro CRISPR-Ribonucleoprotein Genetic System in Aspergillus melleus.</title>
        <authorList>
            <person name="Yuan B."/>
            <person name="Grau M.F."/>
            <person name="Murata R.M."/>
            <person name="Torok T."/>
            <person name="Venkateswaran K."/>
            <person name="Stajich J.E."/>
            <person name="Wang C.C.C."/>
        </authorList>
    </citation>
    <scope>NUCLEOTIDE SEQUENCE [LARGE SCALE GENOMIC DNA]</scope>
    <source>
        <strain evidence="1 2">IMV 1140</strain>
    </source>
</reference>
<gene>
    <name evidence="1" type="ORF">N8T08_008875</name>
</gene>
<comment type="caution">
    <text evidence="1">The sequence shown here is derived from an EMBL/GenBank/DDBJ whole genome shotgun (WGS) entry which is preliminary data.</text>
</comment>
<proteinExistence type="predicted"/>
<dbReference type="Proteomes" id="UP001177260">
    <property type="component" value="Unassembled WGS sequence"/>
</dbReference>
<dbReference type="EMBL" id="JAOPJF010000061">
    <property type="protein sequence ID" value="KAK1141611.1"/>
    <property type="molecule type" value="Genomic_DNA"/>
</dbReference>
<evidence type="ECO:0000313" key="2">
    <source>
        <dbReference type="Proteomes" id="UP001177260"/>
    </source>
</evidence>
<sequence length="254" mass="27676">MAQIPTPPASRSGSESPEFELKEAPVSDSSADSSADLLQSLDALLEKYLDLLDQHQKFQTELASRISSGFFSLAQANYTCPPGRRYGADYYDERMKATRRVAPQPPLDPTNEANVTDREDPTGKDGSKAIFAIEQVTNESSEALSETKPDDSPKEAPDTDAEDSESTESPEDTDADSTAAPKPEPAKKKPCSSDPIRWFGVLVSPHLRNAQRSFTDVVESPVPQLASTAFKMRALESEINRVRSMLGPAGRDAR</sequence>
<accession>A0ACC3AUQ5</accession>
<organism evidence="1 2">
    <name type="scientific">Aspergillus melleus</name>
    <dbReference type="NCBI Taxonomy" id="138277"/>
    <lineage>
        <taxon>Eukaryota</taxon>
        <taxon>Fungi</taxon>
        <taxon>Dikarya</taxon>
        <taxon>Ascomycota</taxon>
        <taxon>Pezizomycotina</taxon>
        <taxon>Eurotiomycetes</taxon>
        <taxon>Eurotiomycetidae</taxon>
        <taxon>Eurotiales</taxon>
        <taxon>Aspergillaceae</taxon>
        <taxon>Aspergillus</taxon>
        <taxon>Aspergillus subgen. Circumdati</taxon>
    </lineage>
</organism>
<evidence type="ECO:0000313" key="1">
    <source>
        <dbReference type="EMBL" id="KAK1141611.1"/>
    </source>
</evidence>